<proteinExistence type="predicted"/>
<dbReference type="InterPro" id="IPR036910">
    <property type="entry name" value="HMG_box_dom_sf"/>
</dbReference>
<protein>
    <submittedName>
        <fullName evidence="3">16779_t:CDS:1</fullName>
    </submittedName>
</protein>
<dbReference type="Proteomes" id="UP000789570">
    <property type="component" value="Unassembled WGS sequence"/>
</dbReference>
<name>A0A9N9AF17_9GLOM</name>
<dbReference type="Gene3D" id="1.10.30.10">
    <property type="entry name" value="High mobility group box domain"/>
    <property type="match status" value="1"/>
</dbReference>
<feature type="DNA-binding region" description="HMG box" evidence="1">
    <location>
        <begin position="59"/>
        <end position="125"/>
    </location>
</feature>
<keyword evidence="4" id="KW-1185">Reference proteome</keyword>
<comment type="caution">
    <text evidence="3">The sequence shown here is derived from an EMBL/GenBank/DDBJ whole genome shotgun (WGS) entry which is preliminary data.</text>
</comment>
<reference evidence="3" key="1">
    <citation type="submission" date="2021-06" db="EMBL/GenBank/DDBJ databases">
        <authorList>
            <person name="Kallberg Y."/>
            <person name="Tangrot J."/>
            <person name="Rosling A."/>
        </authorList>
    </citation>
    <scope>NUCLEOTIDE SEQUENCE</scope>
    <source>
        <strain evidence="3">UK204</strain>
    </source>
</reference>
<feature type="domain" description="HMG box" evidence="2">
    <location>
        <begin position="59"/>
        <end position="125"/>
    </location>
</feature>
<evidence type="ECO:0000313" key="3">
    <source>
        <dbReference type="EMBL" id="CAG8528505.1"/>
    </source>
</evidence>
<organism evidence="3 4">
    <name type="scientific">Funneliformis caledonium</name>
    <dbReference type="NCBI Taxonomy" id="1117310"/>
    <lineage>
        <taxon>Eukaryota</taxon>
        <taxon>Fungi</taxon>
        <taxon>Fungi incertae sedis</taxon>
        <taxon>Mucoromycota</taxon>
        <taxon>Glomeromycotina</taxon>
        <taxon>Glomeromycetes</taxon>
        <taxon>Glomerales</taxon>
        <taxon>Glomeraceae</taxon>
        <taxon>Funneliformis</taxon>
    </lineage>
</organism>
<dbReference type="GO" id="GO:0003677">
    <property type="term" value="F:DNA binding"/>
    <property type="evidence" value="ECO:0007669"/>
    <property type="project" value="UniProtKB-UniRule"/>
</dbReference>
<keyword evidence="1" id="KW-0539">Nucleus</keyword>
<evidence type="ECO:0000256" key="1">
    <source>
        <dbReference type="PROSITE-ProRule" id="PRU00267"/>
    </source>
</evidence>
<dbReference type="SMART" id="SM00398">
    <property type="entry name" value="HMG"/>
    <property type="match status" value="1"/>
</dbReference>
<dbReference type="AlphaFoldDB" id="A0A9N9AF17"/>
<dbReference type="SUPFAM" id="SSF47095">
    <property type="entry name" value="HMG-box"/>
    <property type="match status" value="1"/>
</dbReference>
<keyword evidence="1" id="KW-0238">DNA-binding</keyword>
<dbReference type="EMBL" id="CAJVPQ010001037">
    <property type="protein sequence ID" value="CAG8528505.1"/>
    <property type="molecule type" value="Genomic_DNA"/>
</dbReference>
<dbReference type="InterPro" id="IPR009071">
    <property type="entry name" value="HMG_box_dom"/>
</dbReference>
<dbReference type="GO" id="GO:0005634">
    <property type="term" value="C:nucleus"/>
    <property type="evidence" value="ECO:0007669"/>
    <property type="project" value="UniProtKB-UniRule"/>
</dbReference>
<dbReference type="OrthoDB" id="2403940at2759"/>
<dbReference type="PROSITE" id="PS50118">
    <property type="entry name" value="HMG_BOX_2"/>
    <property type="match status" value="1"/>
</dbReference>
<evidence type="ECO:0000259" key="2">
    <source>
        <dbReference type="PROSITE" id="PS50118"/>
    </source>
</evidence>
<dbReference type="Pfam" id="PF00505">
    <property type="entry name" value="HMG_box"/>
    <property type="match status" value="1"/>
</dbReference>
<evidence type="ECO:0000313" key="4">
    <source>
        <dbReference type="Proteomes" id="UP000789570"/>
    </source>
</evidence>
<gene>
    <name evidence="3" type="ORF">FCALED_LOCUS5059</name>
</gene>
<sequence length="154" mass="17975">MSPNTKQLEGIHDFRFGTTKSDEEIVSNYDFTLDIETLLINPMTRERAKNYKKTGFIRPPRPQNSFILYRRNKTAELDLVGLKSAEKSKIISELWKGEPENVKEVFSALSRMAEVKYIERYGKVKYQPNRKSKQKKVTKPVESNLACRIKFILN</sequence>
<accession>A0A9N9AF17</accession>